<feature type="compositionally biased region" description="Basic and acidic residues" evidence="1">
    <location>
        <begin position="40"/>
        <end position="55"/>
    </location>
</feature>
<dbReference type="AlphaFoldDB" id="A0AAN8FY35"/>
<dbReference type="EMBL" id="WIXE01003913">
    <property type="protein sequence ID" value="KAK5983502.1"/>
    <property type="molecule type" value="Genomic_DNA"/>
</dbReference>
<name>A0AAN8FY35_TRICO</name>
<feature type="compositionally biased region" description="Polar residues" evidence="1">
    <location>
        <begin position="56"/>
        <end position="69"/>
    </location>
</feature>
<keyword evidence="3" id="KW-1185">Reference proteome</keyword>
<evidence type="ECO:0000256" key="1">
    <source>
        <dbReference type="SAM" id="MobiDB-lite"/>
    </source>
</evidence>
<gene>
    <name evidence="2" type="ORF">GCK32_022061</name>
</gene>
<evidence type="ECO:0000313" key="3">
    <source>
        <dbReference type="Proteomes" id="UP001331761"/>
    </source>
</evidence>
<proteinExistence type="predicted"/>
<accession>A0AAN8FY35</accession>
<protein>
    <submittedName>
        <fullName evidence="2">Uncharacterized protein</fullName>
    </submittedName>
</protein>
<comment type="caution">
    <text evidence="2">The sequence shown here is derived from an EMBL/GenBank/DDBJ whole genome shotgun (WGS) entry which is preliminary data.</text>
</comment>
<organism evidence="2 3">
    <name type="scientific">Trichostrongylus colubriformis</name>
    <name type="common">Black scour worm</name>
    <dbReference type="NCBI Taxonomy" id="6319"/>
    <lineage>
        <taxon>Eukaryota</taxon>
        <taxon>Metazoa</taxon>
        <taxon>Ecdysozoa</taxon>
        <taxon>Nematoda</taxon>
        <taxon>Chromadorea</taxon>
        <taxon>Rhabditida</taxon>
        <taxon>Rhabditina</taxon>
        <taxon>Rhabditomorpha</taxon>
        <taxon>Strongyloidea</taxon>
        <taxon>Trichostrongylidae</taxon>
        <taxon>Trichostrongylus</taxon>
    </lineage>
</organism>
<reference evidence="2 3" key="1">
    <citation type="submission" date="2019-10" db="EMBL/GenBank/DDBJ databases">
        <title>Assembly and Annotation for the nematode Trichostrongylus colubriformis.</title>
        <authorList>
            <person name="Martin J."/>
        </authorList>
    </citation>
    <scope>NUCLEOTIDE SEQUENCE [LARGE SCALE GENOMIC DNA]</scope>
    <source>
        <strain evidence="2">G859</strain>
        <tissue evidence="2">Whole worm</tissue>
    </source>
</reference>
<feature type="region of interest" description="Disordered" evidence="1">
    <location>
        <begin position="1"/>
        <end position="69"/>
    </location>
</feature>
<sequence length="69" mass="7782">MSAVEFSEQSSRSSFGGLFADPRHGNQPTTPSGRWSPKQIADKFKDYDVDHRDDNNNGGENNSFFWGKE</sequence>
<dbReference type="Proteomes" id="UP001331761">
    <property type="component" value="Unassembled WGS sequence"/>
</dbReference>
<evidence type="ECO:0000313" key="2">
    <source>
        <dbReference type="EMBL" id="KAK5983502.1"/>
    </source>
</evidence>